<dbReference type="AlphaFoldDB" id="A0A2W7NEG4"/>
<accession>A0A2W7NEG4</accession>
<evidence type="ECO:0000313" key="2">
    <source>
        <dbReference type="EMBL" id="PZX15124.1"/>
    </source>
</evidence>
<sequence length="56" mass="5907">MNAKTDLLARALETTNEPFSGPRIRPAAKVEMGTGCNPPRIRPAAKAEMGTGCNPP</sequence>
<feature type="non-terminal residue" evidence="2">
    <location>
        <position position="56"/>
    </location>
</feature>
<protein>
    <submittedName>
        <fullName evidence="2">Uncharacterized protein</fullName>
    </submittedName>
</protein>
<reference evidence="2 3" key="1">
    <citation type="submission" date="2018-06" db="EMBL/GenBank/DDBJ databases">
        <title>Genomic Encyclopedia of Archaeal and Bacterial Type Strains, Phase II (KMG-II): from individual species to whole genera.</title>
        <authorList>
            <person name="Goeker M."/>
        </authorList>
    </citation>
    <scope>NUCLEOTIDE SEQUENCE [LARGE SCALE GENOMIC DNA]</scope>
    <source>
        <strain evidence="2 3">DSM 22009</strain>
    </source>
</reference>
<comment type="caution">
    <text evidence="2">The sequence shown here is derived from an EMBL/GenBank/DDBJ whole genome shotgun (WGS) entry which is preliminary data.</text>
</comment>
<organism evidence="2 3">
    <name type="scientific">Palleronia aestuarii</name>
    <dbReference type="NCBI Taxonomy" id="568105"/>
    <lineage>
        <taxon>Bacteria</taxon>
        <taxon>Pseudomonadati</taxon>
        <taxon>Pseudomonadota</taxon>
        <taxon>Alphaproteobacteria</taxon>
        <taxon>Rhodobacterales</taxon>
        <taxon>Roseobacteraceae</taxon>
        <taxon>Palleronia</taxon>
    </lineage>
</organism>
<dbReference type="EMBL" id="QKZL01000011">
    <property type="protein sequence ID" value="PZX15124.1"/>
    <property type="molecule type" value="Genomic_DNA"/>
</dbReference>
<evidence type="ECO:0000313" key="3">
    <source>
        <dbReference type="Proteomes" id="UP000248916"/>
    </source>
</evidence>
<evidence type="ECO:0000256" key="1">
    <source>
        <dbReference type="SAM" id="MobiDB-lite"/>
    </source>
</evidence>
<proteinExistence type="predicted"/>
<keyword evidence="3" id="KW-1185">Reference proteome</keyword>
<feature type="region of interest" description="Disordered" evidence="1">
    <location>
        <begin position="30"/>
        <end position="56"/>
    </location>
</feature>
<name>A0A2W7NEG4_9RHOB</name>
<dbReference type="Proteomes" id="UP000248916">
    <property type="component" value="Unassembled WGS sequence"/>
</dbReference>
<gene>
    <name evidence="2" type="ORF">LX81_02713</name>
</gene>